<dbReference type="NCBIfam" id="NF003483">
    <property type="entry name" value="PRK05159.1"/>
    <property type="match status" value="1"/>
</dbReference>
<evidence type="ECO:0000313" key="15">
    <source>
        <dbReference type="Proteomes" id="UP001187682"/>
    </source>
</evidence>
<dbReference type="SUPFAM" id="SSF55681">
    <property type="entry name" value="Class II aaRS and biotin synthetases"/>
    <property type="match status" value="1"/>
</dbReference>
<dbReference type="Gene3D" id="2.40.50.140">
    <property type="entry name" value="Nucleic acid-binding proteins"/>
    <property type="match status" value="1"/>
</dbReference>
<keyword evidence="5 14" id="KW-0436">Ligase</keyword>
<dbReference type="EMBL" id="ONZQ02000019">
    <property type="protein sequence ID" value="SPO07237.1"/>
    <property type="molecule type" value="Genomic_DNA"/>
</dbReference>
<evidence type="ECO:0000256" key="1">
    <source>
        <dbReference type="ARBA" id="ARBA00004496"/>
    </source>
</evidence>
<evidence type="ECO:0000256" key="7">
    <source>
        <dbReference type="ARBA" id="ARBA00022840"/>
    </source>
</evidence>
<dbReference type="EC" id="6.1.1.12" evidence="3"/>
<dbReference type="PANTHER" id="PTHR43450:SF2">
    <property type="entry name" value="ASPARTATE--TRNA LIGASE"/>
    <property type="match status" value="1"/>
</dbReference>
<dbReference type="SUPFAM" id="SSF50249">
    <property type="entry name" value="Nucleic acid-binding proteins"/>
    <property type="match status" value="1"/>
</dbReference>
<proteinExistence type="inferred from homology"/>
<dbReference type="CDD" id="cd00776">
    <property type="entry name" value="AsxRS_core"/>
    <property type="match status" value="1"/>
</dbReference>
<dbReference type="InterPro" id="IPR024320">
    <property type="entry name" value="LPG_synthase_C"/>
</dbReference>
<dbReference type="InterPro" id="IPR002312">
    <property type="entry name" value="Asp/Asn-tRNA-synth_IIb"/>
</dbReference>
<dbReference type="Pfam" id="PF00152">
    <property type="entry name" value="tRNA-synt_2"/>
    <property type="match status" value="1"/>
</dbReference>
<keyword evidence="15" id="KW-1185">Reference proteome</keyword>
<dbReference type="Gene3D" id="3.30.930.10">
    <property type="entry name" value="Bira Bifunctional Protein, Domain 2"/>
    <property type="match status" value="1"/>
</dbReference>
<sequence length="928" mass="104527">MAPTSLKKPLLALNRLVGHTSAKNHLSKPTVGNISALDEPLKHQAASIAREQERQERSLQREDDRRSLHSRRRDEEACARASDDPRISDCYGTMPEEALHPPPGHFALADLQRRVGGGEEEVGSRVAFTARIHHVRPMSSRLAFIVFRQRVDTLQGVLQCREGAISEGFVRWAEHLVTEGIVHVSGTIQRPTSPVTGCTISSVEILIDTLHLAVPVKDHLPVDVHNIDIVHRDDETEKPEYNASSRVRMANRISFLRTPTAQSIFCVNATICSAFRSALESRGFVEIHTPKLQGSMSESGAEVFRTEYYGRTAFLAQSPQLSKQMAICSDFERVYEVGPVFRAEESNTHRHLSEYTGLDLEMVIDYHYHEAMDVIDDVLKNIFTQVYARNGKEIATIKTHFPHDDLVWLDETPRLTFQGGISLLNASGWTDEKGRPASPLEDLGTRAEIRLGELVREKYHTDYYILDKFPASARPFYTQLDPSDARLTNSFDIFLRGQEITTGGQRIHTADALASRMRELGIDPSTMEEYMRGFEYGALPHAGCGIGLERVVFLLLNLGDIRNASLFPRDPKSLPEPHRTPPLPHPEADTIRYSFRRQQADRDEGLLPEPPTLEKLIANYGDATSTSWLDDRYLLWRHDPTGAIIGYSDENGYAIVTGDPLCDAKQFPAVIRAFLLFLRKEKDLRPLWILASPVVEEILGARLGWRTLSCVAEERVPVNSTTRRVAKKQRQATDAGVTIHELGRADPVPESFRARCDARIEDWKAHRDGKKQVHLTEIRPWVDMEHRQYLWAEDRQGEIVALVVLHRLAPRHGYQIKFALDFPGSPGGSIESLISRSIQSLARSGVETVTFGAGAVQEVEIGSNLHGLRARVLSRTYKMIAKELKLLQKSEFREKFGVEEDPVYICYPPLGLGVSGTRTLIKFFEDEM</sequence>
<dbReference type="PANTHER" id="PTHR43450">
    <property type="entry name" value="ASPARTYL-TRNA SYNTHETASE"/>
    <property type="match status" value="1"/>
</dbReference>
<dbReference type="GO" id="GO:0005829">
    <property type="term" value="C:cytosol"/>
    <property type="evidence" value="ECO:0007669"/>
    <property type="project" value="TreeGrafter"/>
</dbReference>
<evidence type="ECO:0000256" key="8">
    <source>
        <dbReference type="ARBA" id="ARBA00022917"/>
    </source>
</evidence>
<feature type="compositionally biased region" description="Basic and acidic residues" evidence="12">
    <location>
        <begin position="569"/>
        <end position="579"/>
    </location>
</feature>
<comment type="caution">
    <text evidence="14">The sequence shown here is derived from an EMBL/GenBank/DDBJ whole genome shotgun (WGS) entry which is preliminary data.</text>
</comment>
<dbReference type="GO" id="GO:0005524">
    <property type="term" value="F:ATP binding"/>
    <property type="evidence" value="ECO:0007669"/>
    <property type="project" value="UniProtKB-KW"/>
</dbReference>
<accession>A0AAE8N6S8</accession>
<dbReference type="PRINTS" id="PR01042">
    <property type="entry name" value="TRNASYNTHASP"/>
</dbReference>
<dbReference type="InterPro" id="IPR004523">
    <property type="entry name" value="Asp-tRNA_synthase_2"/>
</dbReference>
<dbReference type="Proteomes" id="UP001187682">
    <property type="component" value="Unassembled WGS sequence"/>
</dbReference>
<keyword evidence="8" id="KW-0648">Protein biosynthesis</keyword>
<feature type="domain" description="Aminoacyl-transfer RNA synthetases class-II family profile" evidence="13">
    <location>
        <begin position="271"/>
        <end position="568"/>
    </location>
</feature>
<gene>
    <name evidence="14" type="ORF">DNG_09931</name>
</gene>
<feature type="region of interest" description="Disordered" evidence="12">
    <location>
        <begin position="45"/>
        <end position="92"/>
    </location>
</feature>
<dbReference type="CDD" id="cd04320">
    <property type="entry name" value="AspRS_cyto_N"/>
    <property type="match status" value="1"/>
</dbReference>
<evidence type="ECO:0000256" key="5">
    <source>
        <dbReference type="ARBA" id="ARBA00022598"/>
    </source>
</evidence>
<protein>
    <recommendedName>
        <fullName evidence="11">Probable aspartate--tRNA ligase, cytoplasmic</fullName>
        <ecNumber evidence="3">6.1.1.12</ecNumber>
    </recommendedName>
</protein>
<dbReference type="Pfam" id="PF09924">
    <property type="entry name" value="LPG_synthase_C"/>
    <property type="match status" value="1"/>
</dbReference>
<comment type="subcellular location">
    <subcellularLocation>
        <location evidence="1">Cytoplasm</location>
    </subcellularLocation>
</comment>
<dbReference type="FunFam" id="3.30.930.10:FF:000038">
    <property type="entry name" value="Aspartate--tRNA ligase"/>
    <property type="match status" value="1"/>
</dbReference>
<comment type="similarity">
    <text evidence="2">Belongs to the class-II aminoacyl-tRNA synthetase family. Type 2 subfamily.</text>
</comment>
<evidence type="ECO:0000256" key="4">
    <source>
        <dbReference type="ARBA" id="ARBA00022490"/>
    </source>
</evidence>
<dbReference type="PROSITE" id="PS50862">
    <property type="entry name" value="AA_TRNA_LIGASE_II"/>
    <property type="match status" value="1"/>
</dbReference>
<evidence type="ECO:0000313" key="14">
    <source>
        <dbReference type="EMBL" id="SPO07237.1"/>
    </source>
</evidence>
<dbReference type="NCBIfam" id="TIGR00458">
    <property type="entry name" value="aspS_nondisc"/>
    <property type="match status" value="1"/>
</dbReference>
<dbReference type="GO" id="GO:0017101">
    <property type="term" value="C:aminoacyl-tRNA synthetase multienzyme complex"/>
    <property type="evidence" value="ECO:0007669"/>
    <property type="project" value="TreeGrafter"/>
</dbReference>
<evidence type="ECO:0000256" key="3">
    <source>
        <dbReference type="ARBA" id="ARBA00012841"/>
    </source>
</evidence>
<evidence type="ECO:0000256" key="12">
    <source>
        <dbReference type="SAM" id="MobiDB-lite"/>
    </source>
</evidence>
<keyword evidence="4" id="KW-0963">Cytoplasm</keyword>
<evidence type="ECO:0000256" key="11">
    <source>
        <dbReference type="ARBA" id="ARBA00070516"/>
    </source>
</evidence>
<evidence type="ECO:0000259" key="13">
    <source>
        <dbReference type="PROSITE" id="PS50862"/>
    </source>
</evidence>
<evidence type="ECO:0000256" key="9">
    <source>
        <dbReference type="ARBA" id="ARBA00023146"/>
    </source>
</evidence>
<dbReference type="GO" id="GO:0004815">
    <property type="term" value="F:aspartate-tRNA ligase activity"/>
    <property type="evidence" value="ECO:0007669"/>
    <property type="project" value="UniProtKB-EC"/>
</dbReference>
<keyword evidence="9" id="KW-0030">Aminoacyl-tRNA synthetase</keyword>
<dbReference type="InterPro" id="IPR045864">
    <property type="entry name" value="aa-tRNA-synth_II/BPL/LPL"/>
</dbReference>
<dbReference type="GO" id="GO:0003723">
    <property type="term" value="F:RNA binding"/>
    <property type="evidence" value="ECO:0007669"/>
    <property type="project" value="TreeGrafter"/>
</dbReference>
<evidence type="ECO:0000256" key="6">
    <source>
        <dbReference type="ARBA" id="ARBA00022741"/>
    </source>
</evidence>
<keyword evidence="7" id="KW-0067">ATP-binding</keyword>
<evidence type="ECO:0000256" key="10">
    <source>
        <dbReference type="ARBA" id="ARBA00047904"/>
    </source>
</evidence>
<dbReference type="InterPro" id="IPR012340">
    <property type="entry name" value="NA-bd_OB-fold"/>
</dbReference>
<comment type="catalytic activity">
    <reaction evidence="10">
        <text>tRNA(Asp) + L-aspartate + ATP = L-aspartyl-tRNA(Asp) + AMP + diphosphate</text>
        <dbReference type="Rhea" id="RHEA:19649"/>
        <dbReference type="Rhea" id="RHEA-COMP:9660"/>
        <dbReference type="Rhea" id="RHEA-COMP:9678"/>
        <dbReference type="ChEBI" id="CHEBI:29991"/>
        <dbReference type="ChEBI" id="CHEBI:30616"/>
        <dbReference type="ChEBI" id="CHEBI:33019"/>
        <dbReference type="ChEBI" id="CHEBI:78442"/>
        <dbReference type="ChEBI" id="CHEBI:78516"/>
        <dbReference type="ChEBI" id="CHEBI:456215"/>
        <dbReference type="EC" id="6.1.1.12"/>
    </reaction>
</comment>
<name>A0AAE8N6S8_9PEZI</name>
<dbReference type="InterPro" id="IPR006195">
    <property type="entry name" value="aa-tRNA-synth_II"/>
</dbReference>
<keyword evidence="6" id="KW-0547">Nucleotide-binding</keyword>
<dbReference type="AlphaFoldDB" id="A0AAE8N6S8"/>
<organism evidence="14 15">
    <name type="scientific">Cephalotrichum gorgonifer</name>
    <dbReference type="NCBI Taxonomy" id="2041049"/>
    <lineage>
        <taxon>Eukaryota</taxon>
        <taxon>Fungi</taxon>
        <taxon>Dikarya</taxon>
        <taxon>Ascomycota</taxon>
        <taxon>Pezizomycotina</taxon>
        <taxon>Sordariomycetes</taxon>
        <taxon>Hypocreomycetidae</taxon>
        <taxon>Microascales</taxon>
        <taxon>Microascaceae</taxon>
        <taxon>Cephalotrichum</taxon>
    </lineage>
</organism>
<feature type="compositionally biased region" description="Basic and acidic residues" evidence="12">
    <location>
        <begin position="50"/>
        <end position="87"/>
    </location>
</feature>
<reference evidence="14" key="1">
    <citation type="submission" date="2018-03" db="EMBL/GenBank/DDBJ databases">
        <authorList>
            <person name="Guldener U."/>
        </authorList>
    </citation>
    <scope>NUCLEOTIDE SEQUENCE</scope>
</reference>
<evidence type="ECO:0000256" key="2">
    <source>
        <dbReference type="ARBA" id="ARBA00005312"/>
    </source>
</evidence>
<dbReference type="GO" id="GO:0006422">
    <property type="term" value="P:aspartyl-tRNA aminoacylation"/>
    <property type="evidence" value="ECO:0007669"/>
    <property type="project" value="InterPro"/>
</dbReference>
<feature type="region of interest" description="Disordered" evidence="12">
    <location>
        <begin position="568"/>
        <end position="588"/>
    </location>
</feature>
<dbReference type="InterPro" id="IPR004364">
    <property type="entry name" value="Aa-tRNA-synt_II"/>
</dbReference>